<evidence type="ECO:0000313" key="2">
    <source>
        <dbReference type="EMBL" id="PSU47447.1"/>
    </source>
</evidence>
<dbReference type="RefSeq" id="WP_107305809.1">
    <property type="nucleotide sequence ID" value="NZ_PYMO01000025.1"/>
</dbReference>
<dbReference type="EMBL" id="PYMO01000025">
    <property type="protein sequence ID" value="PSU21415.1"/>
    <property type="molecule type" value="Genomic_DNA"/>
</dbReference>
<organism evidence="2 4">
    <name type="scientific">Photobacterium phosphoreum</name>
    <dbReference type="NCBI Taxonomy" id="659"/>
    <lineage>
        <taxon>Bacteria</taxon>
        <taxon>Pseudomonadati</taxon>
        <taxon>Pseudomonadota</taxon>
        <taxon>Gammaproteobacteria</taxon>
        <taxon>Vibrionales</taxon>
        <taxon>Vibrionaceae</taxon>
        <taxon>Photobacterium</taxon>
    </lineage>
</organism>
<evidence type="ECO:0000313" key="1">
    <source>
        <dbReference type="EMBL" id="PSU21415.1"/>
    </source>
</evidence>
<sequence>MNDHIINFNESFNAKATSKVNLCQDFIVNSHFDLLSTPNNTIMIGPRGSGKTTLLRMLDVEVLEIWDKPSAAIYREKVSFSGVFIPTDRFWKTQYERILVKFKNNPKVIKLLEASFIYHILECLAIVVSYRASSTVDKKNNYLDINISKNDEYELVNELAAYWKVEPRIPSLRGLIIATSLKKQKISTIITSLNENDDLDNINIIDDRLIGLLETSILIINQFFDESDGKWGFLFDELELAPDVFIQPLIDAMRGGPQNIIFKLALSPYHKGMSITKDSFSGMNNQDLTFINLSGVRKEGEDFAKELSQNIFFKYGLNEKINTYFESDGGINKKNDFNELIIKDKSFYEYASRQKINISYDMLDDNKKAVYRRIQFNVHLRNYYLKDGKSKASRKRASPYYVGFDKVCAMLEYNPRMLVGIMNIFASIAKKNGVIKEHEQLHNIKNYAMSFKSLLSTIAVNSSSKEFVTLFDIIDKIGNYLSNEIHGNIFNSDPRGTIIFDNEFNDNYISAIGLALNSGALIIEKSGIDSFHDIDDIKNSRCRLSYIFSPEYKLLLNMQRSVDLIDILNHSYIEAHDPSGIIYTQKELF</sequence>
<gene>
    <name evidence="2" type="ORF">C9J18_18945</name>
    <name evidence="1" type="ORF">CTM96_17965</name>
</gene>
<accession>A0A2T3JEW0</accession>
<dbReference type="InterPro" id="IPR056955">
    <property type="entry name" value="ORC-CDC6-like"/>
</dbReference>
<dbReference type="SUPFAM" id="SSF52540">
    <property type="entry name" value="P-loop containing nucleoside triphosphate hydrolases"/>
    <property type="match status" value="1"/>
</dbReference>
<dbReference type="Proteomes" id="UP000241618">
    <property type="component" value="Unassembled WGS sequence"/>
</dbReference>
<keyword evidence="3" id="KW-1185">Reference proteome</keyword>
<evidence type="ECO:0000313" key="3">
    <source>
        <dbReference type="Proteomes" id="UP000241405"/>
    </source>
</evidence>
<dbReference type="Proteomes" id="UP000241405">
    <property type="component" value="Unassembled WGS sequence"/>
</dbReference>
<dbReference type="AlphaFoldDB" id="A0A2T3JEW0"/>
<evidence type="ECO:0000313" key="4">
    <source>
        <dbReference type="Proteomes" id="UP000241618"/>
    </source>
</evidence>
<proteinExistence type="predicted"/>
<dbReference type="Pfam" id="PF24389">
    <property type="entry name" value="ORC-CDC6-like"/>
    <property type="match status" value="1"/>
</dbReference>
<dbReference type="EMBL" id="PYMP01000025">
    <property type="protein sequence ID" value="PSU47447.1"/>
    <property type="molecule type" value="Genomic_DNA"/>
</dbReference>
<reference evidence="3 4" key="1">
    <citation type="submission" date="2018-03" db="EMBL/GenBank/DDBJ databases">
        <title>Whole genome sequencing of Histamine producing bacteria.</title>
        <authorList>
            <person name="Butler K."/>
        </authorList>
    </citation>
    <scope>NUCLEOTIDE SEQUENCE [LARGE SCALE GENOMIC DNA]</scope>
    <source>
        <strain evidence="2 4">FS-6.1</strain>
        <strain evidence="1 3">FS-6.2</strain>
    </source>
</reference>
<protein>
    <submittedName>
        <fullName evidence="2">Uncharacterized protein</fullName>
    </submittedName>
</protein>
<name>A0A2T3JEW0_PHOPO</name>
<comment type="caution">
    <text evidence="2">The sequence shown here is derived from an EMBL/GenBank/DDBJ whole genome shotgun (WGS) entry which is preliminary data.</text>
</comment>
<dbReference type="InterPro" id="IPR027417">
    <property type="entry name" value="P-loop_NTPase"/>
</dbReference>